<feature type="domain" description="RGS" evidence="5">
    <location>
        <begin position="103"/>
        <end position="201"/>
    </location>
</feature>
<gene>
    <name evidence="7" type="ORF">B0T17DRAFT_504028</name>
</gene>
<reference evidence="7" key="1">
    <citation type="submission" date="2023-06" db="EMBL/GenBank/DDBJ databases">
        <title>Genome-scale phylogeny and comparative genomics of the fungal order Sordariales.</title>
        <authorList>
            <consortium name="Lawrence Berkeley National Laboratory"/>
            <person name="Hensen N."/>
            <person name="Bonometti L."/>
            <person name="Westerberg I."/>
            <person name="Brannstrom I.O."/>
            <person name="Guillou S."/>
            <person name="Cros-Aarteil S."/>
            <person name="Calhoun S."/>
            <person name="Haridas S."/>
            <person name="Kuo A."/>
            <person name="Mondo S."/>
            <person name="Pangilinan J."/>
            <person name="Riley R."/>
            <person name="LaButti K."/>
            <person name="Andreopoulos B."/>
            <person name="Lipzen A."/>
            <person name="Chen C."/>
            <person name="Yanf M."/>
            <person name="Daum C."/>
            <person name="Ng V."/>
            <person name="Clum A."/>
            <person name="Steindorff A."/>
            <person name="Ohm R."/>
            <person name="Martin F."/>
            <person name="Silar P."/>
            <person name="Natvig D."/>
            <person name="Lalanne C."/>
            <person name="Gautier V."/>
            <person name="Ament-velasquez S.L."/>
            <person name="Kruys A."/>
            <person name="Hutchinson M.I."/>
            <person name="Powell A.J."/>
            <person name="Barry K."/>
            <person name="Miller A.N."/>
            <person name="Grigoriev I.V."/>
            <person name="Debuchy R."/>
            <person name="Gladieux P."/>
            <person name="Thoren M.H."/>
            <person name="Johannesson H."/>
        </authorList>
    </citation>
    <scope>NUCLEOTIDE SEQUENCE</scope>
    <source>
        <strain evidence="7">SMH3391-2</strain>
    </source>
</reference>
<dbReference type="Proteomes" id="UP001174934">
    <property type="component" value="Unassembled WGS sequence"/>
</dbReference>
<feature type="compositionally biased region" description="Low complexity" evidence="4">
    <location>
        <begin position="422"/>
        <end position="440"/>
    </location>
</feature>
<evidence type="ECO:0000313" key="8">
    <source>
        <dbReference type="Proteomes" id="UP001174934"/>
    </source>
</evidence>
<protein>
    <recommendedName>
        <fullName evidence="9">LOV domain-containing protein</fullName>
    </recommendedName>
</protein>
<proteinExistence type="predicted"/>
<dbReference type="Gene3D" id="1.10.167.10">
    <property type="entry name" value="Regulator of G-protein Signalling 4, domain 2"/>
    <property type="match status" value="1"/>
</dbReference>
<dbReference type="Gene3D" id="3.30.450.20">
    <property type="entry name" value="PAS domain"/>
    <property type="match status" value="1"/>
</dbReference>
<dbReference type="EMBL" id="JAULSR010000001">
    <property type="protein sequence ID" value="KAK0636592.1"/>
    <property type="molecule type" value="Genomic_DNA"/>
</dbReference>
<dbReference type="InterPro" id="IPR000014">
    <property type="entry name" value="PAS"/>
</dbReference>
<dbReference type="InterPro" id="IPR036305">
    <property type="entry name" value="RGS_sf"/>
</dbReference>
<comment type="caution">
    <text evidence="7">The sequence shown here is derived from an EMBL/GenBank/DDBJ whole genome shotgun (WGS) entry which is preliminary data.</text>
</comment>
<dbReference type="AlphaFoldDB" id="A0AA40CFH9"/>
<dbReference type="InterPro" id="IPR044926">
    <property type="entry name" value="RGS_subdomain_2"/>
</dbReference>
<feature type="region of interest" description="Disordered" evidence="4">
    <location>
        <begin position="353"/>
        <end position="472"/>
    </location>
</feature>
<evidence type="ECO:0000259" key="6">
    <source>
        <dbReference type="Pfam" id="PF13426"/>
    </source>
</evidence>
<feature type="compositionally biased region" description="Basic residues" evidence="4">
    <location>
        <begin position="688"/>
        <end position="703"/>
    </location>
</feature>
<keyword evidence="3" id="KW-0157">Chromophore</keyword>
<keyword evidence="8" id="KW-1185">Reference proteome</keyword>
<dbReference type="SUPFAM" id="SSF48097">
    <property type="entry name" value="Regulator of G-protein signaling, RGS"/>
    <property type="match status" value="1"/>
</dbReference>
<keyword evidence="1" id="KW-0285">Flavoprotein</keyword>
<dbReference type="SUPFAM" id="SSF55785">
    <property type="entry name" value="PYP-like sensor domain (PAS domain)"/>
    <property type="match status" value="1"/>
</dbReference>
<feature type="domain" description="PAS" evidence="6">
    <location>
        <begin position="242"/>
        <end position="335"/>
    </location>
</feature>
<evidence type="ECO:0008006" key="9">
    <source>
        <dbReference type="Google" id="ProtNLM"/>
    </source>
</evidence>
<organism evidence="7 8">
    <name type="scientific">Bombardia bombarda</name>
    <dbReference type="NCBI Taxonomy" id="252184"/>
    <lineage>
        <taxon>Eukaryota</taxon>
        <taxon>Fungi</taxon>
        <taxon>Dikarya</taxon>
        <taxon>Ascomycota</taxon>
        <taxon>Pezizomycotina</taxon>
        <taxon>Sordariomycetes</taxon>
        <taxon>Sordariomycetidae</taxon>
        <taxon>Sordariales</taxon>
        <taxon>Lasiosphaeriaceae</taxon>
        <taxon>Bombardia</taxon>
    </lineage>
</organism>
<dbReference type="PANTHER" id="PTHR47429">
    <property type="entry name" value="PROTEIN TWIN LOV 1"/>
    <property type="match status" value="1"/>
</dbReference>
<evidence type="ECO:0000259" key="5">
    <source>
        <dbReference type="Pfam" id="PF00615"/>
    </source>
</evidence>
<dbReference type="Pfam" id="PF00615">
    <property type="entry name" value="RGS"/>
    <property type="match status" value="1"/>
</dbReference>
<dbReference type="GO" id="GO:0005634">
    <property type="term" value="C:nucleus"/>
    <property type="evidence" value="ECO:0007669"/>
    <property type="project" value="TreeGrafter"/>
</dbReference>
<sequence length="773" mass="83717">MHLRLRSDSGLALHTNQAGFRQYTDYTSDGSLRSPTTGYRKRPLSYDGVSSFEALSLGKRQSAESRPSLQVPQMPQQFSLADFFDPAVVKMAFSDPITGERMCQFAEGTSATADMEFLLKVDEYTRCFGNLTSIISHISTNFTGAEASSPLHLPQSLSNAVKNNTKRCANSYLPPLEKLYKDSKVVVEERLAKELYPEFLKFQLSQCMRSSLAASRSFTGGGLKPTYPGLGNSFCLTDPLQADYPFVYASEGMANMTGYGAREILTNNGRLLQGPCTDAVAARRIREAMIMGRETTELIVNYRKDGSPFWNLVFICPLKENGNVRFCLGGQINVSDGVGQDVKDMMRILNFSPPGEQIHRSTSRSNSITSVLSNKKERPVWRHPATTPSGAAVANRSAYRFFRRISRRSDAPKTAASKRGTSRPVTPSTSSTPAAAAADDPLPPSAKRRAIVPTQKPQQQQQQPEPKVNRPTTPYPCFFVMKYIIEPASQPAATTAATAGASQAAVDSSHHNKRHNSNATTTTTNITPRMPISFFSASALELLGLKTHDGEQILNKDIFTVLTEISHSPSVSRCLRGSSNIMDSITAGKSASADLLVSTAPTAPTSTTAAAAAAAAPSAAERGLPSPISAANGSAGRQHQPAKHSRNGSTILKSSMSGSNGNGHGHNHSVDFILPPAATSTSNQQLHHNQHHHHHHHHHHHYGPRFSDTLDRGAEILSHMFWHGHHHHGGGGGSNSKMRKLVSHWTPLLDNEGRIGWVLLILTPVSAVAAVGA</sequence>
<evidence type="ECO:0000256" key="4">
    <source>
        <dbReference type="SAM" id="MobiDB-lite"/>
    </source>
</evidence>
<evidence type="ECO:0000256" key="1">
    <source>
        <dbReference type="ARBA" id="ARBA00022630"/>
    </source>
</evidence>
<evidence type="ECO:0000313" key="7">
    <source>
        <dbReference type="EMBL" id="KAK0636592.1"/>
    </source>
</evidence>
<evidence type="ECO:0000256" key="2">
    <source>
        <dbReference type="ARBA" id="ARBA00022643"/>
    </source>
</evidence>
<feature type="compositionally biased region" description="Polar residues" evidence="4">
    <location>
        <begin position="363"/>
        <end position="373"/>
    </location>
</feature>
<accession>A0AA40CFH9</accession>
<evidence type="ECO:0000256" key="3">
    <source>
        <dbReference type="ARBA" id="ARBA00022991"/>
    </source>
</evidence>
<feature type="compositionally biased region" description="Low complexity" evidence="4">
    <location>
        <begin position="453"/>
        <end position="466"/>
    </location>
</feature>
<dbReference type="InterPro" id="IPR035965">
    <property type="entry name" value="PAS-like_dom_sf"/>
</dbReference>
<dbReference type="PANTHER" id="PTHR47429:SF2">
    <property type="entry name" value="PROTEIN TWIN LOV 1"/>
    <property type="match status" value="1"/>
</dbReference>
<feature type="region of interest" description="Disordered" evidence="4">
    <location>
        <begin position="618"/>
        <end position="707"/>
    </location>
</feature>
<dbReference type="Pfam" id="PF13426">
    <property type="entry name" value="PAS_9"/>
    <property type="match status" value="1"/>
</dbReference>
<feature type="compositionally biased region" description="Polar residues" evidence="4">
    <location>
        <begin position="647"/>
        <end position="656"/>
    </location>
</feature>
<feature type="region of interest" description="Disordered" evidence="4">
    <location>
        <begin position="503"/>
        <end position="525"/>
    </location>
</feature>
<keyword evidence="2" id="KW-0288">FMN</keyword>
<name>A0AA40CFH9_9PEZI</name>
<dbReference type="InterPro" id="IPR016137">
    <property type="entry name" value="RGS"/>
</dbReference>